<proteinExistence type="predicted"/>
<accession>A0ABR0A5V3</accession>
<sequence>MELGKRTLEDWKHWILSSCYLLVIPESRRVQRGDNKSVRSVLNILLATDNVFISLGAVPICSSQSYSVKNRLLKKSAYCADLHNAGFIFVKQMRLIPNLQLPRLTPIHKAMGYLSQSHVFRIKTFLKNELYF</sequence>
<gene>
    <name evidence="1" type="ORF">OUZ56_002479</name>
</gene>
<evidence type="ECO:0000313" key="2">
    <source>
        <dbReference type="Proteomes" id="UP001234178"/>
    </source>
</evidence>
<organism evidence="1 2">
    <name type="scientific">Daphnia magna</name>
    <dbReference type="NCBI Taxonomy" id="35525"/>
    <lineage>
        <taxon>Eukaryota</taxon>
        <taxon>Metazoa</taxon>
        <taxon>Ecdysozoa</taxon>
        <taxon>Arthropoda</taxon>
        <taxon>Crustacea</taxon>
        <taxon>Branchiopoda</taxon>
        <taxon>Diplostraca</taxon>
        <taxon>Cladocera</taxon>
        <taxon>Anomopoda</taxon>
        <taxon>Daphniidae</taxon>
        <taxon>Daphnia</taxon>
    </lineage>
</organism>
<dbReference type="Proteomes" id="UP001234178">
    <property type="component" value="Unassembled WGS sequence"/>
</dbReference>
<reference evidence="1 2" key="1">
    <citation type="journal article" date="2023" name="Nucleic Acids Res.">
        <title>The hologenome of Daphnia magna reveals possible DNA methylation and microbiome-mediated evolution of the host genome.</title>
        <authorList>
            <person name="Chaturvedi A."/>
            <person name="Li X."/>
            <person name="Dhandapani V."/>
            <person name="Marshall H."/>
            <person name="Kissane S."/>
            <person name="Cuenca-Cambronero M."/>
            <person name="Asole G."/>
            <person name="Calvet F."/>
            <person name="Ruiz-Romero M."/>
            <person name="Marangio P."/>
            <person name="Guigo R."/>
            <person name="Rago D."/>
            <person name="Mirbahai L."/>
            <person name="Eastwood N."/>
            <person name="Colbourne J.K."/>
            <person name="Zhou J."/>
            <person name="Mallon E."/>
            <person name="Orsini L."/>
        </authorList>
    </citation>
    <scope>NUCLEOTIDE SEQUENCE [LARGE SCALE GENOMIC DNA]</scope>
    <source>
        <strain evidence="1">LRV0_1</strain>
    </source>
</reference>
<comment type="caution">
    <text evidence="1">The sequence shown here is derived from an EMBL/GenBank/DDBJ whole genome shotgun (WGS) entry which is preliminary data.</text>
</comment>
<evidence type="ECO:0000313" key="1">
    <source>
        <dbReference type="EMBL" id="KAK4020511.1"/>
    </source>
</evidence>
<name>A0ABR0A5V3_9CRUS</name>
<dbReference type="EMBL" id="JAOYFB010000036">
    <property type="protein sequence ID" value="KAK4020511.1"/>
    <property type="molecule type" value="Genomic_DNA"/>
</dbReference>
<protein>
    <submittedName>
        <fullName evidence="1">Uncharacterized protein</fullName>
    </submittedName>
</protein>
<keyword evidence="2" id="KW-1185">Reference proteome</keyword>